<feature type="region of interest" description="Disordered" evidence="1">
    <location>
        <begin position="1"/>
        <end position="24"/>
    </location>
</feature>
<evidence type="ECO:0000313" key="2">
    <source>
        <dbReference type="EMBL" id="MBA8829018.1"/>
    </source>
</evidence>
<dbReference type="EMBL" id="JACGWU010000002">
    <property type="protein sequence ID" value="MBA8829018.1"/>
    <property type="molecule type" value="Genomic_DNA"/>
</dbReference>
<keyword evidence="3" id="KW-1185">Reference proteome</keyword>
<dbReference type="InterPro" id="IPR009057">
    <property type="entry name" value="Homeodomain-like_sf"/>
</dbReference>
<dbReference type="SUPFAM" id="SSF46689">
    <property type="entry name" value="Homeodomain-like"/>
    <property type="match status" value="1"/>
</dbReference>
<dbReference type="Proteomes" id="UP000524237">
    <property type="component" value="Unassembled WGS sequence"/>
</dbReference>
<name>A0A7W3JTL5_9MICO</name>
<evidence type="ECO:0000256" key="1">
    <source>
        <dbReference type="SAM" id="MobiDB-lite"/>
    </source>
</evidence>
<dbReference type="RefSeq" id="WP_182484447.1">
    <property type="nucleotide sequence ID" value="NZ_JACGWU010000002.1"/>
</dbReference>
<proteinExistence type="predicted"/>
<dbReference type="AlphaFoldDB" id="A0A7W3JTL5"/>
<gene>
    <name evidence="2" type="ORF">FB555_001116</name>
</gene>
<accession>A0A7W3JTL5</accession>
<sequence>MDINGEKNVSRLSKTRPAVDAQAPADRKLDADFWLKFSDNPNPSNRQKMVYVTIDDVSRVGTSSFNAIAVCDVLEVSYSLVNFHFGSRDELLAEAAGIVYQHHIVGLWKTIKAAKRTPEDRLRAWMEGFIESYKTMGGWGSCLNFPTASLEVTELVTTRYGTLMTDLTEINMARLYSLISDVKKKKVSDTVYEIGELPRAQLLKDHNLVDLTASVGFSTLGVAIWVAGQSLRKDEDTRGLGVLEKTIVASHIKRIIKSI</sequence>
<evidence type="ECO:0000313" key="3">
    <source>
        <dbReference type="Proteomes" id="UP000524237"/>
    </source>
</evidence>
<protein>
    <submittedName>
        <fullName evidence="2">AcrR family transcriptional regulator</fullName>
    </submittedName>
</protein>
<organism evidence="2 3">
    <name type="scientific">Alpinimonas psychrophila</name>
    <dbReference type="NCBI Taxonomy" id="748908"/>
    <lineage>
        <taxon>Bacteria</taxon>
        <taxon>Bacillati</taxon>
        <taxon>Actinomycetota</taxon>
        <taxon>Actinomycetes</taxon>
        <taxon>Micrococcales</taxon>
        <taxon>Microbacteriaceae</taxon>
        <taxon>Alpinimonas</taxon>
    </lineage>
</organism>
<dbReference type="Gene3D" id="1.10.357.10">
    <property type="entry name" value="Tetracycline Repressor, domain 2"/>
    <property type="match status" value="1"/>
</dbReference>
<reference evidence="2 3" key="1">
    <citation type="submission" date="2020-07" db="EMBL/GenBank/DDBJ databases">
        <title>Sequencing the genomes of 1000 actinobacteria strains.</title>
        <authorList>
            <person name="Klenk H.-P."/>
        </authorList>
    </citation>
    <scope>NUCLEOTIDE SEQUENCE [LARGE SCALE GENOMIC DNA]</scope>
    <source>
        <strain evidence="2 3">DSM 23737</strain>
    </source>
</reference>
<comment type="caution">
    <text evidence="2">The sequence shown here is derived from an EMBL/GenBank/DDBJ whole genome shotgun (WGS) entry which is preliminary data.</text>
</comment>